<proteinExistence type="predicted"/>
<evidence type="ECO:0000313" key="3">
    <source>
        <dbReference type="Proteomes" id="UP000182769"/>
    </source>
</evidence>
<protein>
    <submittedName>
        <fullName evidence="2">EAL domain, c-di-GMP-specific phosphodiesterase class I (Or its enzymatically inactive variant)</fullName>
    </submittedName>
</protein>
<dbReference type="AlphaFoldDB" id="A0A0K6IMD1"/>
<dbReference type="SUPFAM" id="SSF141868">
    <property type="entry name" value="EAL domain-like"/>
    <property type="match status" value="1"/>
</dbReference>
<evidence type="ECO:0000313" key="2">
    <source>
        <dbReference type="EMBL" id="CUB04246.1"/>
    </source>
</evidence>
<sequence>MNTTDSDCETDWKSLQETKRCFIVLDSNHSVVFCNELLNATYSPFLKRYLPPSNCLWLESEQRYFYFSEFHKKVGEDIDLIFTDKNHNSTHLKLWVEPLEVSNEQYLNVKLIDQIPTSQKNGSLSSDTLIQELVHDVYSGKLSVHYQPQINISNNGLYGVEALTRWHKDEGTLISPDVFIPLAEKYHFIAELDLWIFDHVCQQLTKWESKGIEVPITSVNFSPMSFNDIKTHERILNILKQNNISPDRITIEVTESNKITCCSLVIDGINNLHSTGIKISLDDFGIGHSNFSRIAKIPVSQIKLDRSFVLNLPGKIYTEISVSTLSIGQNLGLSVVAEGVENIDQLEMLRRMGYQIFQGYFFSKPLPEVEFEQWFFDKIKNHCAQNND</sequence>
<dbReference type="SMART" id="SM00052">
    <property type="entry name" value="EAL"/>
    <property type="match status" value="1"/>
</dbReference>
<feature type="domain" description="EAL" evidence="1">
    <location>
        <begin position="126"/>
        <end position="379"/>
    </location>
</feature>
<reference evidence="3" key="1">
    <citation type="submission" date="2015-08" db="EMBL/GenBank/DDBJ databases">
        <authorList>
            <person name="Varghese N."/>
        </authorList>
    </citation>
    <scope>NUCLEOTIDE SEQUENCE [LARGE SCALE GENOMIC DNA]</scope>
    <source>
        <strain evidence="3">JCM 18476</strain>
    </source>
</reference>
<organism evidence="2 3">
    <name type="scientific">Marinomonas fungiae</name>
    <dbReference type="NCBI Taxonomy" id="1137284"/>
    <lineage>
        <taxon>Bacteria</taxon>
        <taxon>Pseudomonadati</taxon>
        <taxon>Pseudomonadota</taxon>
        <taxon>Gammaproteobacteria</taxon>
        <taxon>Oceanospirillales</taxon>
        <taxon>Oceanospirillaceae</taxon>
        <taxon>Marinomonas</taxon>
    </lineage>
</organism>
<dbReference type="InterPro" id="IPR001633">
    <property type="entry name" value="EAL_dom"/>
</dbReference>
<dbReference type="CDD" id="cd01948">
    <property type="entry name" value="EAL"/>
    <property type="match status" value="1"/>
</dbReference>
<name>A0A0K6IMD1_9GAMM</name>
<dbReference type="Proteomes" id="UP000182769">
    <property type="component" value="Unassembled WGS sequence"/>
</dbReference>
<keyword evidence="3" id="KW-1185">Reference proteome</keyword>
<dbReference type="PROSITE" id="PS50883">
    <property type="entry name" value="EAL"/>
    <property type="match status" value="1"/>
</dbReference>
<dbReference type="PANTHER" id="PTHR33121:SF71">
    <property type="entry name" value="OXYGEN SENSOR PROTEIN DOSP"/>
    <property type="match status" value="1"/>
</dbReference>
<dbReference type="GO" id="GO:0071111">
    <property type="term" value="F:cyclic-guanylate-specific phosphodiesterase activity"/>
    <property type="evidence" value="ECO:0007669"/>
    <property type="project" value="InterPro"/>
</dbReference>
<dbReference type="RefSeq" id="WP_162265211.1">
    <property type="nucleotide sequence ID" value="NZ_CYHG01000006.1"/>
</dbReference>
<dbReference type="Pfam" id="PF00563">
    <property type="entry name" value="EAL"/>
    <property type="match status" value="1"/>
</dbReference>
<dbReference type="InterPro" id="IPR035919">
    <property type="entry name" value="EAL_sf"/>
</dbReference>
<gene>
    <name evidence="2" type="ORF">Ga0061065_10665</name>
</gene>
<accession>A0A0K6IMD1</accession>
<dbReference type="STRING" id="1137284.GCA_001418205_02110"/>
<evidence type="ECO:0000259" key="1">
    <source>
        <dbReference type="PROSITE" id="PS50883"/>
    </source>
</evidence>
<dbReference type="Gene3D" id="3.20.20.450">
    <property type="entry name" value="EAL domain"/>
    <property type="match status" value="1"/>
</dbReference>
<dbReference type="InterPro" id="IPR050706">
    <property type="entry name" value="Cyclic-di-GMP_PDE-like"/>
</dbReference>
<dbReference type="EMBL" id="CYHG01000006">
    <property type="protein sequence ID" value="CUB04246.1"/>
    <property type="molecule type" value="Genomic_DNA"/>
</dbReference>
<dbReference type="PANTHER" id="PTHR33121">
    <property type="entry name" value="CYCLIC DI-GMP PHOSPHODIESTERASE PDEF"/>
    <property type="match status" value="1"/>
</dbReference>